<protein>
    <recommendedName>
        <fullName evidence="3">DUF4259 domain-containing protein</fullName>
    </recommendedName>
</protein>
<dbReference type="EMBL" id="CP020563">
    <property type="protein sequence ID" value="ARF74387.1"/>
    <property type="molecule type" value="Genomic_DNA"/>
</dbReference>
<dbReference type="KEGG" id="kab:B7C62_20730"/>
<name>A0ABC8BVM8_9ACTN</name>
<keyword evidence="2" id="KW-1185">Reference proteome</keyword>
<dbReference type="Pfam" id="PF14078">
    <property type="entry name" value="DUF4259"/>
    <property type="match status" value="1"/>
</dbReference>
<evidence type="ECO:0000313" key="2">
    <source>
        <dbReference type="Proteomes" id="UP000192251"/>
    </source>
</evidence>
<proteinExistence type="predicted"/>
<gene>
    <name evidence="1" type="ORF">B7C62_20730</name>
</gene>
<accession>A0ABC8BVM8</accession>
<reference evidence="1 2" key="1">
    <citation type="submission" date="2017-04" db="EMBL/GenBank/DDBJ databases">
        <title>The complete genome sequence of Streptomyces albolongus YIM 101047, the producer of novel bafilomycins and novel odoriferous sesquiterpenoids.</title>
        <authorList>
            <person name="Yin M."/>
            <person name="Jiang Y."/>
        </authorList>
    </citation>
    <scope>NUCLEOTIDE SEQUENCE [LARGE SCALE GENOMIC DNA]</scope>
    <source>
        <strain evidence="1 2">YIM 101047</strain>
    </source>
</reference>
<dbReference type="InterPro" id="IPR025355">
    <property type="entry name" value="DUF4259"/>
</dbReference>
<organism evidence="1 2">
    <name type="scientific">Kitasatospora albolonga</name>
    <dbReference type="NCBI Taxonomy" id="68173"/>
    <lineage>
        <taxon>Bacteria</taxon>
        <taxon>Bacillati</taxon>
        <taxon>Actinomycetota</taxon>
        <taxon>Actinomycetes</taxon>
        <taxon>Kitasatosporales</taxon>
        <taxon>Streptomycetaceae</taxon>
        <taxon>Kitasatospora</taxon>
    </lineage>
</organism>
<sequence>MGTWGHKPFENDTAADFAGDLDGALQSERVEMLRATLASVANDASSHVDGGSAEMAIAAAALVAWRTEGGGEFQSEVCGPSCDIPDIPKEVISLAVDAVSRLLVKDNDLWDDRSQEGDGEEWLAMLQRLRSTLSKESTTPQESLW</sequence>
<dbReference type="Proteomes" id="UP000192251">
    <property type="component" value="Chromosome"/>
</dbReference>
<evidence type="ECO:0000313" key="1">
    <source>
        <dbReference type="EMBL" id="ARF74387.1"/>
    </source>
</evidence>
<evidence type="ECO:0008006" key="3">
    <source>
        <dbReference type="Google" id="ProtNLM"/>
    </source>
</evidence>
<dbReference type="AlphaFoldDB" id="A0ABC8BVM8"/>